<evidence type="ECO:0000256" key="2">
    <source>
        <dbReference type="ARBA" id="ARBA00022448"/>
    </source>
</evidence>
<evidence type="ECO:0000259" key="13">
    <source>
        <dbReference type="Pfam" id="PF07715"/>
    </source>
</evidence>
<accession>A4C1P7</accession>
<keyword evidence="4" id="KW-0812">Transmembrane</keyword>
<dbReference type="Pfam" id="PF00593">
    <property type="entry name" value="TonB_dep_Rec_b-barrel"/>
    <property type="match status" value="1"/>
</dbReference>
<keyword evidence="3" id="KW-1134">Transmembrane beta strand</keyword>
<evidence type="ECO:0000313" key="15">
    <source>
        <dbReference type="Proteomes" id="UP000003053"/>
    </source>
</evidence>
<keyword evidence="6 10" id="KW-0798">TonB box</keyword>
<evidence type="ECO:0000256" key="10">
    <source>
        <dbReference type="RuleBase" id="RU003357"/>
    </source>
</evidence>
<dbReference type="Pfam" id="PF13715">
    <property type="entry name" value="CarbopepD_reg_2"/>
    <property type="match status" value="1"/>
</dbReference>
<keyword evidence="2" id="KW-0813">Transport</keyword>
<dbReference type="Pfam" id="PF07715">
    <property type="entry name" value="Plug"/>
    <property type="match status" value="1"/>
</dbReference>
<gene>
    <name evidence="14" type="ORF">PI23P_11972</name>
</gene>
<dbReference type="InterPro" id="IPR036942">
    <property type="entry name" value="Beta-barrel_TonB_sf"/>
</dbReference>
<evidence type="ECO:0000256" key="4">
    <source>
        <dbReference type="ARBA" id="ARBA00022692"/>
    </source>
</evidence>
<evidence type="ECO:0000256" key="6">
    <source>
        <dbReference type="ARBA" id="ARBA00023077"/>
    </source>
</evidence>
<dbReference type="InterPro" id="IPR037066">
    <property type="entry name" value="Plug_dom_sf"/>
</dbReference>
<dbReference type="OrthoDB" id="9795928at2"/>
<dbReference type="HOGENOM" id="CLU_008287_10_0_10"/>
<dbReference type="InterPro" id="IPR008969">
    <property type="entry name" value="CarboxyPept-like_regulatory"/>
</dbReference>
<evidence type="ECO:0000259" key="12">
    <source>
        <dbReference type="Pfam" id="PF00593"/>
    </source>
</evidence>
<dbReference type="AlphaFoldDB" id="A4C1P7"/>
<dbReference type="Gene3D" id="2.60.40.1120">
    <property type="entry name" value="Carboxypeptidase-like, regulatory domain"/>
    <property type="match status" value="1"/>
</dbReference>
<protein>
    <recommendedName>
        <fullName evidence="16">TonB-dependent receptor</fullName>
    </recommendedName>
</protein>
<evidence type="ECO:0000256" key="7">
    <source>
        <dbReference type="ARBA" id="ARBA00023136"/>
    </source>
</evidence>
<dbReference type="InterPro" id="IPR012910">
    <property type="entry name" value="Plug_dom"/>
</dbReference>
<name>A4C1P7_9FLAO</name>
<feature type="chain" id="PRO_5002666842" description="TonB-dependent receptor" evidence="11">
    <location>
        <begin position="21"/>
        <end position="800"/>
    </location>
</feature>
<dbReference type="SUPFAM" id="SSF56935">
    <property type="entry name" value="Porins"/>
    <property type="match status" value="1"/>
</dbReference>
<feature type="domain" description="TonB-dependent receptor plug" evidence="13">
    <location>
        <begin position="122"/>
        <end position="222"/>
    </location>
</feature>
<dbReference type="Proteomes" id="UP000003053">
    <property type="component" value="Unassembled WGS sequence"/>
</dbReference>
<reference evidence="14 15" key="1">
    <citation type="submission" date="2006-02" db="EMBL/GenBank/DDBJ databases">
        <authorList>
            <person name="Murray A."/>
            <person name="Staley J."/>
            <person name="Ferriera S."/>
            <person name="Johnson J."/>
            <person name="Kravitz S."/>
            <person name="Halpern A."/>
            <person name="Remington K."/>
            <person name="Beeson K."/>
            <person name="Tran B."/>
            <person name="Rogers Y.-H."/>
            <person name="Friedman R."/>
            <person name="Venter J.C."/>
        </authorList>
    </citation>
    <scope>NUCLEOTIDE SEQUENCE [LARGE SCALE GENOMIC DNA]</scope>
    <source>
        <strain evidence="14 15">23-P</strain>
    </source>
</reference>
<keyword evidence="8" id="KW-0675">Receptor</keyword>
<comment type="similarity">
    <text evidence="10">Belongs to the TonB-dependent receptor family.</text>
</comment>
<feature type="domain" description="TonB-dependent receptor-like beta-barrel" evidence="12">
    <location>
        <begin position="362"/>
        <end position="768"/>
    </location>
</feature>
<evidence type="ECO:0008006" key="16">
    <source>
        <dbReference type="Google" id="ProtNLM"/>
    </source>
</evidence>
<dbReference type="eggNOG" id="COG4206">
    <property type="taxonomic scope" value="Bacteria"/>
</dbReference>
<evidence type="ECO:0000256" key="11">
    <source>
        <dbReference type="SAM" id="SignalP"/>
    </source>
</evidence>
<evidence type="ECO:0000256" key="5">
    <source>
        <dbReference type="ARBA" id="ARBA00022729"/>
    </source>
</evidence>
<evidence type="ECO:0000256" key="9">
    <source>
        <dbReference type="ARBA" id="ARBA00023237"/>
    </source>
</evidence>
<dbReference type="GO" id="GO:0009279">
    <property type="term" value="C:cell outer membrane"/>
    <property type="evidence" value="ECO:0007669"/>
    <property type="project" value="UniProtKB-SubCell"/>
</dbReference>
<keyword evidence="15" id="KW-1185">Reference proteome</keyword>
<dbReference type="Gene3D" id="2.170.130.10">
    <property type="entry name" value="TonB-dependent receptor, plug domain"/>
    <property type="match status" value="1"/>
</dbReference>
<dbReference type="PANTHER" id="PTHR30069">
    <property type="entry name" value="TONB-DEPENDENT OUTER MEMBRANE RECEPTOR"/>
    <property type="match status" value="1"/>
</dbReference>
<evidence type="ECO:0000256" key="8">
    <source>
        <dbReference type="ARBA" id="ARBA00023170"/>
    </source>
</evidence>
<organism evidence="14 15">
    <name type="scientific">Polaribacter irgensii 23-P</name>
    <dbReference type="NCBI Taxonomy" id="313594"/>
    <lineage>
        <taxon>Bacteria</taxon>
        <taxon>Pseudomonadati</taxon>
        <taxon>Bacteroidota</taxon>
        <taxon>Flavobacteriia</taxon>
        <taxon>Flavobacteriales</taxon>
        <taxon>Flavobacteriaceae</taxon>
    </lineage>
</organism>
<dbReference type="SUPFAM" id="SSF49464">
    <property type="entry name" value="Carboxypeptidase regulatory domain-like"/>
    <property type="match status" value="1"/>
</dbReference>
<dbReference type="RefSeq" id="WP_004571010.1">
    <property type="nucleotide sequence ID" value="NZ_CH724148.1"/>
</dbReference>
<evidence type="ECO:0000256" key="1">
    <source>
        <dbReference type="ARBA" id="ARBA00004571"/>
    </source>
</evidence>
<dbReference type="InterPro" id="IPR039426">
    <property type="entry name" value="TonB-dep_rcpt-like"/>
</dbReference>
<dbReference type="PANTHER" id="PTHR30069:SF29">
    <property type="entry name" value="HEMOGLOBIN AND HEMOGLOBIN-HAPTOGLOBIN-BINDING PROTEIN 1-RELATED"/>
    <property type="match status" value="1"/>
</dbReference>
<dbReference type="Gene3D" id="2.40.170.20">
    <property type="entry name" value="TonB-dependent receptor, beta-barrel domain"/>
    <property type="match status" value="1"/>
</dbReference>
<evidence type="ECO:0000313" key="14">
    <source>
        <dbReference type="EMBL" id="EAR12050.1"/>
    </source>
</evidence>
<keyword evidence="5 11" id="KW-0732">Signal</keyword>
<sequence>MIQKIFLCVFFCSATFISSAQQCTYNFKGIVTDYHDGTPIFGASIFIKSLNKYATSDARGHFEISDLCPGKIEVRISHISCETKEVFITLDNSFFQEFYLEHHTEELKEVRIVATSKLKTKTLQSSVLKKELIDAYSNSSLGDILKNIAGVSAINTGNTIVKPMINGLHSSRIILMTNGVRLQDQEWGIEHAPNIDINTAEKISVIKGANALEYGGDAIGGVIVVSPDRVLVKDTLYGKSILTGQTNGSGFSFHTALSKATKAGWYVNAKTTFKKYGDFESPAYVLSNTGLNSQAFSLRSGLKKFETGFNVYYTYVKNNIGILKSSHIGNVEDLVHAINSNEPLIVAPFSYDIDAPKQEVTHQLVKIDFYKRYRNTGKLVLQYDFQNNQRYEYDIRVGADKEKPSIDLNLNSHTLKTSFEFDSKSNQTYKVGLKAAYQDNFANPNTGVRRLIPDYYAYDLGLFTIGNFVLNDKTNLDLGLRYDFNYINAKKFYFKSRWNERNYDIDFNHLIIGDFKTQWLVNPTFKYHNFSASAGISHQLNEKNSVLFNYALSSRAPNPSELFSDGLHHSAARIELGDLRMQQELSHRISSSYYFENEKTSVLIDLFYNLIHNFMYIEPEGTEQTIRGAFPVWGYKKTNASLFGVDINWQQQLTNKIDFNNKTSFIRGRDLVNDRHLIDIPAANTVNSIRYQNKKWHHFNATLESNFVFAQNLFPNNNFDVFIPTTNNTVLVDVSSTPNSYHLLKFNTDTSFKLSENSEITVGFTITNILNSKYRDYLNRLRYFADDLGRNYVLQLKFKY</sequence>
<comment type="subcellular location">
    <subcellularLocation>
        <location evidence="1">Cell outer membrane</location>
        <topology evidence="1">Multi-pass membrane protein</topology>
    </subcellularLocation>
</comment>
<comment type="caution">
    <text evidence="14">The sequence shown here is derived from an EMBL/GenBank/DDBJ whole genome shotgun (WGS) entry which is preliminary data.</text>
</comment>
<dbReference type="STRING" id="313594.PI23P_11972"/>
<dbReference type="GO" id="GO:0044718">
    <property type="term" value="P:siderophore transmembrane transport"/>
    <property type="evidence" value="ECO:0007669"/>
    <property type="project" value="TreeGrafter"/>
</dbReference>
<dbReference type="GO" id="GO:0015344">
    <property type="term" value="F:siderophore uptake transmembrane transporter activity"/>
    <property type="evidence" value="ECO:0007669"/>
    <property type="project" value="TreeGrafter"/>
</dbReference>
<keyword evidence="7 10" id="KW-0472">Membrane</keyword>
<dbReference type="EMBL" id="AAOG01000003">
    <property type="protein sequence ID" value="EAR12050.1"/>
    <property type="molecule type" value="Genomic_DNA"/>
</dbReference>
<feature type="signal peptide" evidence="11">
    <location>
        <begin position="1"/>
        <end position="20"/>
    </location>
</feature>
<proteinExistence type="inferred from homology"/>
<keyword evidence="9" id="KW-0998">Cell outer membrane</keyword>
<dbReference type="InterPro" id="IPR000531">
    <property type="entry name" value="Beta-barrel_TonB"/>
</dbReference>
<evidence type="ECO:0000256" key="3">
    <source>
        <dbReference type="ARBA" id="ARBA00022452"/>
    </source>
</evidence>